<proteinExistence type="predicted"/>
<dbReference type="EMBL" id="UOFO01000099">
    <property type="protein sequence ID" value="VAW86750.1"/>
    <property type="molecule type" value="Genomic_DNA"/>
</dbReference>
<name>A0A3B0ZCR1_9ZZZZ</name>
<dbReference type="InterPro" id="IPR019613">
    <property type="entry name" value="DUF4198"/>
</dbReference>
<organism evidence="1">
    <name type="scientific">hydrothermal vent metagenome</name>
    <dbReference type="NCBI Taxonomy" id="652676"/>
    <lineage>
        <taxon>unclassified sequences</taxon>
        <taxon>metagenomes</taxon>
        <taxon>ecological metagenomes</taxon>
    </lineage>
</organism>
<sequence>MISLKMIISLLSGVTLLNTGLAQAHFQMIIPSDDMVMQSEPRKLNLDLMFWHPFEGQGMNMAKPVQFGVLRNNKNIDLLETLKASKFKDINGDNFDGYTTSYNLRKPGDHIFFTEPQPYWEAAEETFIIHYTKVIINAFGMEEGWDAEVGLKTEIMPLTRPYGLYTGNIFQGIVKIDGKPIPFSTVEVEYYSEDGHHHVEAGPMITQVIKADANGVFTYAMPKAGWWTFAALNEDERTMQHEGKDYPIEIGAVLWVKTHDMQ</sequence>
<dbReference type="Pfam" id="PF10670">
    <property type="entry name" value="DUF4198"/>
    <property type="match status" value="1"/>
</dbReference>
<dbReference type="AlphaFoldDB" id="A0A3B0ZCR1"/>
<reference evidence="1" key="1">
    <citation type="submission" date="2018-06" db="EMBL/GenBank/DDBJ databases">
        <authorList>
            <person name="Zhirakovskaya E."/>
        </authorList>
    </citation>
    <scope>NUCLEOTIDE SEQUENCE</scope>
</reference>
<gene>
    <name evidence="1" type="ORF">MNBD_GAMMA16-817</name>
</gene>
<evidence type="ECO:0000313" key="1">
    <source>
        <dbReference type="EMBL" id="VAW86750.1"/>
    </source>
</evidence>
<protein>
    <submittedName>
        <fullName evidence="1">Additional periplasmic component NikK of nickel ECF transporter</fullName>
    </submittedName>
</protein>
<accession>A0A3B0ZCR1</accession>